<evidence type="ECO:0000256" key="3">
    <source>
        <dbReference type="PROSITE-ProRule" id="PRU00339"/>
    </source>
</evidence>
<accession>A0A3N7HU65</accession>
<evidence type="ECO:0000256" key="2">
    <source>
        <dbReference type="ARBA" id="ARBA00022803"/>
    </source>
</evidence>
<dbReference type="EMBL" id="QUSW01000002">
    <property type="protein sequence ID" value="RQP25343.1"/>
    <property type="molecule type" value="Genomic_DNA"/>
</dbReference>
<dbReference type="SUPFAM" id="SSF48452">
    <property type="entry name" value="TPR-like"/>
    <property type="match status" value="1"/>
</dbReference>
<comment type="caution">
    <text evidence="5">The sequence shown here is derived from an EMBL/GenBank/DDBJ whole genome shotgun (WGS) entry which is preliminary data.</text>
</comment>
<feature type="repeat" description="TPR" evidence="3">
    <location>
        <begin position="119"/>
        <end position="152"/>
    </location>
</feature>
<evidence type="ECO:0000313" key="6">
    <source>
        <dbReference type="Proteomes" id="UP000267464"/>
    </source>
</evidence>
<feature type="signal peptide" evidence="4">
    <location>
        <begin position="1"/>
        <end position="25"/>
    </location>
</feature>
<reference evidence="5 6" key="1">
    <citation type="submission" date="2018-08" db="EMBL/GenBank/DDBJ databases">
        <authorList>
            <person name="Khan S.A."/>
            <person name="Jeon C.O."/>
            <person name="Chun B.H."/>
            <person name="Jeong S.E."/>
        </authorList>
    </citation>
    <scope>NUCLEOTIDE SEQUENCE [LARGE SCALE GENOMIC DNA]</scope>
    <source>
        <strain evidence="5 6">S-16</strain>
    </source>
</reference>
<dbReference type="Pfam" id="PF00515">
    <property type="entry name" value="TPR_1"/>
    <property type="match status" value="1"/>
</dbReference>
<dbReference type="Proteomes" id="UP000267464">
    <property type="component" value="Unassembled WGS sequence"/>
</dbReference>
<dbReference type="Gene3D" id="1.25.40.10">
    <property type="entry name" value="Tetratricopeptide repeat domain"/>
    <property type="match status" value="2"/>
</dbReference>
<feature type="repeat" description="TPR" evidence="3">
    <location>
        <begin position="153"/>
        <end position="186"/>
    </location>
</feature>
<feature type="chain" id="PRO_5018204178" evidence="4">
    <location>
        <begin position="26"/>
        <end position="248"/>
    </location>
</feature>
<dbReference type="SMART" id="SM00028">
    <property type="entry name" value="TPR"/>
    <property type="match status" value="2"/>
</dbReference>
<organism evidence="5 6">
    <name type="scientific">Piscinibacter terrae</name>
    <dbReference type="NCBI Taxonomy" id="2496871"/>
    <lineage>
        <taxon>Bacteria</taxon>
        <taxon>Pseudomonadati</taxon>
        <taxon>Pseudomonadota</taxon>
        <taxon>Betaproteobacteria</taxon>
        <taxon>Burkholderiales</taxon>
        <taxon>Sphaerotilaceae</taxon>
        <taxon>Piscinibacter</taxon>
    </lineage>
</organism>
<dbReference type="PROSITE" id="PS50005">
    <property type="entry name" value="TPR"/>
    <property type="match status" value="2"/>
</dbReference>
<sequence length="248" mass="26458">MRSADLMQRLSAVALCLAMAGCASVTDPLKAAASSVTDAVKGVMAPSPSASAPATSAAAAPAKAGSAPVAAAKPLEPEAPVDPFVQRTYDEARRALRSGRMDDAERQFKAISAAHPDFGGPYANLGVIHRQAGKLPEAVTDFEKATTLNPRQPVYFNQLGVTYRMNGQFTKAREAYEKAIELDANYAQAVLNLAILNDIYLWNGPRALELYDRYLALTPGGDAVVTKWIADLKNRKQAPNNAAKKEKA</sequence>
<protein>
    <submittedName>
        <fullName evidence="5">Tetratricopeptide repeat protein</fullName>
    </submittedName>
</protein>
<evidence type="ECO:0000313" key="5">
    <source>
        <dbReference type="EMBL" id="RQP25343.1"/>
    </source>
</evidence>
<gene>
    <name evidence="5" type="ORF">DZC73_10990</name>
</gene>
<dbReference type="InterPro" id="IPR011990">
    <property type="entry name" value="TPR-like_helical_dom_sf"/>
</dbReference>
<dbReference type="InterPro" id="IPR019734">
    <property type="entry name" value="TPR_rpt"/>
</dbReference>
<dbReference type="InterPro" id="IPR051685">
    <property type="entry name" value="Ycf3/AcsC/BcsC/TPR_MFPF"/>
</dbReference>
<dbReference type="Pfam" id="PF13432">
    <property type="entry name" value="TPR_16"/>
    <property type="match status" value="1"/>
</dbReference>
<proteinExistence type="predicted"/>
<keyword evidence="1" id="KW-0677">Repeat</keyword>
<dbReference type="PANTHER" id="PTHR44943">
    <property type="entry name" value="CELLULOSE SYNTHASE OPERON PROTEIN C"/>
    <property type="match status" value="1"/>
</dbReference>
<evidence type="ECO:0000256" key="4">
    <source>
        <dbReference type="SAM" id="SignalP"/>
    </source>
</evidence>
<name>A0A3N7HU65_9BURK</name>
<dbReference type="OrthoDB" id="9150638at2"/>
<reference evidence="5 6" key="2">
    <citation type="submission" date="2018-12" db="EMBL/GenBank/DDBJ databases">
        <title>Rhizobacter gummiphilus sp. nov., a rubber-degrading bacterium isolated from the soil of a botanical garden in Japan.</title>
        <authorList>
            <person name="Shunsuke S.S."/>
        </authorList>
    </citation>
    <scope>NUCLEOTIDE SEQUENCE [LARGE SCALE GENOMIC DNA]</scope>
    <source>
        <strain evidence="5 6">S-16</strain>
    </source>
</reference>
<keyword evidence="6" id="KW-1185">Reference proteome</keyword>
<dbReference type="RefSeq" id="WP_124540253.1">
    <property type="nucleotide sequence ID" value="NZ_QUSW01000002.1"/>
</dbReference>
<keyword evidence="2 3" id="KW-0802">TPR repeat</keyword>
<evidence type="ECO:0000256" key="1">
    <source>
        <dbReference type="ARBA" id="ARBA00022737"/>
    </source>
</evidence>
<dbReference type="PANTHER" id="PTHR44943:SF8">
    <property type="entry name" value="TPR REPEAT-CONTAINING PROTEIN MJ0263"/>
    <property type="match status" value="1"/>
</dbReference>
<dbReference type="PROSITE" id="PS51257">
    <property type="entry name" value="PROKAR_LIPOPROTEIN"/>
    <property type="match status" value="1"/>
</dbReference>
<keyword evidence="4" id="KW-0732">Signal</keyword>
<dbReference type="AlphaFoldDB" id="A0A3N7HU65"/>